<name>M8A739_TRIUA</name>
<feature type="compositionally biased region" description="Basic and acidic residues" evidence="1">
    <location>
        <begin position="148"/>
        <end position="161"/>
    </location>
</feature>
<evidence type="ECO:0000313" key="2">
    <source>
        <dbReference type="EMBL" id="EMS60490.1"/>
    </source>
</evidence>
<reference evidence="2" key="1">
    <citation type="journal article" date="2013" name="Nature">
        <title>Draft genome of the wheat A-genome progenitor Triticum urartu.</title>
        <authorList>
            <person name="Ling H.Q."/>
            <person name="Zhao S."/>
            <person name="Liu D."/>
            <person name="Wang J."/>
            <person name="Sun H."/>
            <person name="Zhang C."/>
            <person name="Fan H."/>
            <person name="Li D."/>
            <person name="Dong L."/>
            <person name="Tao Y."/>
            <person name="Gao C."/>
            <person name="Wu H."/>
            <person name="Li Y."/>
            <person name="Cui Y."/>
            <person name="Guo X."/>
            <person name="Zheng S."/>
            <person name="Wang B."/>
            <person name="Yu K."/>
            <person name="Liang Q."/>
            <person name="Yang W."/>
            <person name="Lou X."/>
            <person name="Chen J."/>
            <person name="Feng M."/>
            <person name="Jian J."/>
            <person name="Zhang X."/>
            <person name="Luo G."/>
            <person name="Jiang Y."/>
            <person name="Liu J."/>
            <person name="Wang Z."/>
            <person name="Sha Y."/>
            <person name="Zhang B."/>
            <person name="Wu H."/>
            <person name="Tang D."/>
            <person name="Shen Q."/>
            <person name="Xue P."/>
            <person name="Zou S."/>
            <person name="Wang X."/>
            <person name="Liu X."/>
            <person name="Wang F."/>
            <person name="Yang Y."/>
            <person name="An X."/>
            <person name="Dong Z."/>
            <person name="Zhang K."/>
            <person name="Zhang X."/>
            <person name="Luo M.C."/>
            <person name="Dvorak J."/>
            <person name="Tong Y."/>
            <person name="Wang J."/>
            <person name="Yang H."/>
            <person name="Li Z."/>
            <person name="Wang D."/>
            <person name="Zhang A."/>
            <person name="Wang J."/>
        </authorList>
    </citation>
    <scope>NUCLEOTIDE SEQUENCE</scope>
</reference>
<organism evidence="2">
    <name type="scientific">Triticum urartu</name>
    <name type="common">Red wild einkorn</name>
    <name type="synonym">Crithodium urartu</name>
    <dbReference type="NCBI Taxonomy" id="4572"/>
    <lineage>
        <taxon>Eukaryota</taxon>
        <taxon>Viridiplantae</taxon>
        <taxon>Streptophyta</taxon>
        <taxon>Embryophyta</taxon>
        <taxon>Tracheophyta</taxon>
        <taxon>Spermatophyta</taxon>
        <taxon>Magnoliopsida</taxon>
        <taxon>Liliopsida</taxon>
        <taxon>Poales</taxon>
        <taxon>Poaceae</taxon>
        <taxon>BOP clade</taxon>
        <taxon>Pooideae</taxon>
        <taxon>Triticodae</taxon>
        <taxon>Triticeae</taxon>
        <taxon>Triticinae</taxon>
        <taxon>Triticum</taxon>
    </lineage>
</organism>
<evidence type="ECO:0000256" key="1">
    <source>
        <dbReference type="SAM" id="MobiDB-lite"/>
    </source>
</evidence>
<gene>
    <name evidence="2" type="ORF">TRIUR3_33871</name>
</gene>
<evidence type="ECO:0008006" key="3">
    <source>
        <dbReference type="Google" id="ProtNLM"/>
    </source>
</evidence>
<feature type="region of interest" description="Disordered" evidence="1">
    <location>
        <begin position="128"/>
        <end position="182"/>
    </location>
</feature>
<proteinExistence type="predicted"/>
<protein>
    <recommendedName>
        <fullName evidence="3">Ubiquitin-like protease family profile domain-containing protein</fullName>
    </recommendedName>
</protein>
<dbReference type="EMBL" id="KD108562">
    <property type="protein sequence ID" value="EMS60490.1"/>
    <property type="molecule type" value="Genomic_DNA"/>
</dbReference>
<sequence length="182" mass="19706">MDSVLALWKTKPGNLFKRELPQQHEIISPCPQQQEGTNLCGYYVCRHMISIYKSADSCEDSYELVLAARRLPPCWMPHGCLLRCVEAIPCLSAVSGPVPPGRPGDPLLVGSVTAGSFREARRPRRIYAGSAMGEPRGALGGVQASRVAADDAGRPAPERAGQRRRSHPPVAGPDGRAKVPNW</sequence>
<accession>M8A739</accession>
<dbReference type="AlphaFoldDB" id="M8A739"/>